<comment type="subcellular location">
    <subcellularLocation>
        <location evidence="1">Membrane</location>
        <topology evidence="1">Multi-pass membrane protein</topology>
    </subcellularLocation>
</comment>
<name>F2U0T9_SALR5</name>
<dbReference type="SUPFAM" id="SSF103481">
    <property type="entry name" value="Multidrug resistance efflux transporter EmrE"/>
    <property type="match status" value="1"/>
</dbReference>
<feature type="transmembrane region" description="Helical" evidence="5">
    <location>
        <begin position="250"/>
        <end position="270"/>
    </location>
</feature>
<evidence type="ECO:0000313" key="7">
    <source>
        <dbReference type="Proteomes" id="UP000007799"/>
    </source>
</evidence>
<dbReference type="GO" id="GO:0000139">
    <property type="term" value="C:Golgi membrane"/>
    <property type="evidence" value="ECO:0007669"/>
    <property type="project" value="InterPro"/>
</dbReference>
<dbReference type="InterPro" id="IPR037185">
    <property type="entry name" value="EmrE-like"/>
</dbReference>
<feature type="transmembrane region" description="Helical" evidence="5">
    <location>
        <begin position="44"/>
        <end position="68"/>
    </location>
</feature>
<proteinExistence type="predicted"/>
<feature type="transmembrane region" description="Helical" evidence="5">
    <location>
        <begin position="277"/>
        <end position="296"/>
    </location>
</feature>
<feature type="transmembrane region" description="Helical" evidence="5">
    <location>
        <begin position="302"/>
        <end position="322"/>
    </location>
</feature>
<dbReference type="InParanoid" id="F2U0T9"/>
<feature type="transmembrane region" description="Helical" evidence="5">
    <location>
        <begin position="122"/>
        <end position="140"/>
    </location>
</feature>
<feature type="transmembrane region" description="Helical" evidence="5">
    <location>
        <begin position="178"/>
        <end position="198"/>
    </location>
</feature>
<dbReference type="GeneID" id="16077669"/>
<reference evidence="6" key="1">
    <citation type="submission" date="2009-08" db="EMBL/GenBank/DDBJ databases">
        <title>Annotation of Salpingoeca rosetta.</title>
        <authorList>
            <consortium name="The Broad Institute Genome Sequencing Platform"/>
            <person name="Russ C."/>
            <person name="Cuomo C."/>
            <person name="Burger G."/>
            <person name="Gray M.W."/>
            <person name="Holland P.W.H."/>
            <person name="King N."/>
            <person name="Lang F.B.F."/>
            <person name="Roger A.J."/>
            <person name="Ruiz-Trillo I."/>
            <person name="Young S.K."/>
            <person name="Zeng Q."/>
            <person name="Gargeya S."/>
            <person name="Alvarado L."/>
            <person name="Berlin A."/>
            <person name="Chapman S.B."/>
            <person name="Chen Z."/>
            <person name="Freedman E."/>
            <person name="Gellesch M."/>
            <person name="Goldberg J."/>
            <person name="Griggs A."/>
            <person name="Gujja S."/>
            <person name="Heilman E."/>
            <person name="Heiman D."/>
            <person name="Howarth C."/>
            <person name="Mehta T."/>
            <person name="Neiman D."/>
            <person name="Pearson M."/>
            <person name="Roberts A."/>
            <person name="Saif S."/>
            <person name="Shea T."/>
            <person name="Shenoy N."/>
            <person name="Sisk P."/>
            <person name="Stolte C."/>
            <person name="Sykes S."/>
            <person name="White J."/>
            <person name="Yandava C."/>
            <person name="Haas B."/>
            <person name="Nusbaum C."/>
            <person name="Birren B."/>
        </authorList>
    </citation>
    <scope>NUCLEOTIDE SEQUENCE [LARGE SCALE GENOMIC DNA]</scope>
    <source>
        <strain evidence="6">ATCC 50818</strain>
    </source>
</reference>
<feature type="transmembrane region" description="Helical" evidence="5">
    <location>
        <begin position="210"/>
        <end position="230"/>
    </location>
</feature>
<dbReference type="EMBL" id="GL832958">
    <property type="protein sequence ID" value="EGD80513.1"/>
    <property type="molecule type" value="Genomic_DNA"/>
</dbReference>
<evidence type="ECO:0000256" key="2">
    <source>
        <dbReference type="ARBA" id="ARBA00022692"/>
    </source>
</evidence>
<accession>F2U0T9</accession>
<dbReference type="AlphaFoldDB" id="F2U0T9"/>
<dbReference type="eggNOG" id="KOG2234">
    <property type="taxonomic scope" value="Eukaryota"/>
</dbReference>
<keyword evidence="7" id="KW-1185">Reference proteome</keyword>
<dbReference type="OMA" id="RNFGGWA"/>
<evidence type="ECO:0000256" key="3">
    <source>
        <dbReference type="ARBA" id="ARBA00022989"/>
    </source>
</evidence>
<keyword evidence="3 5" id="KW-1133">Transmembrane helix</keyword>
<keyword evidence="4 5" id="KW-0472">Membrane</keyword>
<organism evidence="7">
    <name type="scientific">Salpingoeca rosetta (strain ATCC 50818 / BSB-021)</name>
    <dbReference type="NCBI Taxonomy" id="946362"/>
    <lineage>
        <taxon>Eukaryota</taxon>
        <taxon>Choanoflagellata</taxon>
        <taxon>Craspedida</taxon>
        <taxon>Salpingoecidae</taxon>
        <taxon>Salpingoeca</taxon>
    </lineage>
</organism>
<evidence type="ECO:0000256" key="1">
    <source>
        <dbReference type="ARBA" id="ARBA00004141"/>
    </source>
</evidence>
<keyword evidence="2 5" id="KW-0812">Transmembrane</keyword>
<sequence length="338" mass="36529">MPASDPSICGIPIKYASLVILVVQNSALYLMLRASRARGDNETLYLPGTAVVLAESFKLLSSLLLIAIQEGGPIGMLRRLHTDIIGQPITTLKIMVPAGLYTLQNTLQYMAVTYLDAATFQVTYQLKVLTTALFAVVLLGKRLSLMQWISLVMLTAGVALIQMPDSETEDEHSIAERFMGLIMVVTACFSSGFAGVYFEKVLKGETAGVWVLNVQLAGMGVIIALSSVLYSHYDRVMKQGFLYGYNKEAYIAISLQAFGGLIVAVVVKYADNILKGFATSISIILSSIVSALYLDFVVTSRFGFGALLVIASTYVYGTFAPAKPTKTIPITKITTGSK</sequence>
<protein>
    <submittedName>
        <fullName evidence="6">UDP-N-acetylglucosamine transporter</fullName>
    </submittedName>
</protein>
<dbReference type="Pfam" id="PF04142">
    <property type="entry name" value="Nuc_sug_transp"/>
    <property type="match status" value="1"/>
</dbReference>
<dbReference type="PIRSF" id="PIRSF005799">
    <property type="entry name" value="UDP-gal_transpt"/>
    <property type="match status" value="1"/>
</dbReference>
<dbReference type="GO" id="GO:0015165">
    <property type="term" value="F:pyrimidine nucleotide-sugar transmembrane transporter activity"/>
    <property type="evidence" value="ECO:0007669"/>
    <property type="project" value="InterPro"/>
</dbReference>
<dbReference type="NCBIfam" id="TIGR00803">
    <property type="entry name" value="nst"/>
    <property type="match status" value="1"/>
</dbReference>
<evidence type="ECO:0000256" key="4">
    <source>
        <dbReference type="ARBA" id="ARBA00023136"/>
    </source>
</evidence>
<evidence type="ECO:0000256" key="5">
    <source>
        <dbReference type="SAM" id="Phobius"/>
    </source>
</evidence>
<dbReference type="KEGG" id="sre:PTSG_01104"/>
<dbReference type="OrthoDB" id="408493at2759"/>
<feature type="transmembrane region" description="Helical" evidence="5">
    <location>
        <begin position="12"/>
        <end position="32"/>
    </location>
</feature>
<dbReference type="PANTHER" id="PTHR10231">
    <property type="entry name" value="NUCLEOTIDE-SUGAR TRANSMEMBRANE TRANSPORTER"/>
    <property type="match status" value="1"/>
</dbReference>
<evidence type="ECO:0000313" key="6">
    <source>
        <dbReference type="EMBL" id="EGD80513.1"/>
    </source>
</evidence>
<gene>
    <name evidence="6" type="ORF">PTSG_01104</name>
</gene>
<dbReference type="InterPro" id="IPR007271">
    <property type="entry name" value="Nuc_sug_transpt"/>
</dbReference>
<dbReference type="Proteomes" id="UP000007799">
    <property type="component" value="Unassembled WGS sequence"/>
</dbReference>
<dbReference type="RefSeq" id="XP_004997074.1">
    <property type="nucleotide sequence ID" value="XM_004997017.1"/>
</dbReference>
<feature type="transmembrane region" description="Helical" evidence="5">
    <location>
        <begin position="145"/>
        <end position="163"/>
    </location>
</feature>